<dbReference type="InterPro" id="IPR013022">
    <property type="entry name" value="Xyl_isomerase-like_TIM-brl"/>
</dbReference>
<keyword evidence="1 2" id="KW-0413">Isomerase</keyword>
<accession>A0A212JIT7</accession>
<dbReference type="GO" id="GO:0008903">
    <property type="term" value="F:hydroxypyruvate isomerase activity"/>
    <property type="evidence" value="ECO:0007669"/>
    <property type="project" value="UniProtKB-EC"/>
</dbReference>
<evidence type="ECO:0000256" key="1">
    <source>
        <dbReference type="ARBA" id="ARBA00023235"/>
    </source>
</evidence>
<evidence type="ECO:0000313" key="5">
    <source>
        <dbReference type="EMBL" id="SBV99340.1"/>
    </source>
</evidence>
<dbReference type="SUPFAM" id="SSF51658">
    <property type="entry name" value="Xylose isomerase-like"/>
    <property type="match status" value="1"/>
</dbReference>
<dbReference type="PANTHER" id="PTHR43489">
    <property type="entry name" value="ISOMERASE"/>
    <property type="match status" value="1"/>
</dbReference>
<name>A0A212JIT7_9PROT</name>
<proteinExistence type="inferred from homology"/>
<evidence type="ECO:0000256" key="3">
    <source>
        <dbReference type="PIRSR" id="PIRSR006241-50"/>
    </source>
</evidence>
<dbReference type="InterPro" id="IPR036237">
    <property type="entry name" value="Xyl_isomerase-like_sf"/>
</dbReference>
<dbReference type="InterPro" id="IPR026040">
    <property type="entry name" value="HyI-like"/>
</dbReference>
<dbReference type="GO" id="GO:0046487">
    <property type="term" value="P:glyoxylate metabolic process"/>
    <property type="evidence" value="ECO:0007669"/>
    <property type="project" value="TreeGrafter"/>
</dbReference>
<keyword evidence="5" id="KW-0670">Pyruvate</keyword>
<dbReference type="InterPro" id="IPR050417">
    <property type="entry name" value="Sugar_Epim/Isomerase"/>
</dbReference>
<dbReference type="Gene3D" id="3.20.20.150">
    <property type="entry name" value="Divalent-metal-dependent TIM barrel enzymes"/>
    <property type="match status" value="1"/>
</dbReference>
<dbReference type="EC" id="5.3.1.22" evidence="5"/>
<sequence length="277" mass="30589">MPRFSAHLGFMFQEWRMETRFAVAREAGFTGVDLGFPYDIPLGRLGDLLAMNGLELACFHAPAGDWEAGERGLAALPGRRQEFLDGLEKAFDLAEFVEAKRIHVFAGLIPEDADFDDVYDTYVANLKRAAKEARLRNMKVLIEPICEQVFPDYMLATPDQALAVLADVDDAGLGLLYDVYHAQNAQGRIAETLEGAMTAIAHVHIAGVPDRAEPDTGEVNYPYVFDLLDAHGYPGWVGLEYRPRMGTLAGLRWAKSWGIKPDAVTIAPDAPAVPKRR</sequence>
<dbReference type="PANTHER" id="PTHR43489:SF13">
    <property type="entry name" value="HYDROXYPYRUVATE ISOMERASE"/>
    <property type="match status" value="1"/>
</dbReference>
<feature type="active site" description="Proton donor/acceptor" evidence="3">
    <location>
        <position position="240"/>
    </location>
</feature>
<dbReference type="EMBL" id="FLUO01000001">
    <property type="protein sequence ID" value="SBV99340.1"/>
    <property type="molecule type" value="Genomic_DNA"/>
</dbReference>
<protein>
    <submittedName>
        <fullName evidence="5">Putative hydroxypyruvate isomerase</fullName>
        <ecNumber evidence="5">5.3.1.22</ecNumber>
    </submittedName>
</protein>
<dbReference type="Pfam" id="PF01261">
    <property type="entry name" value="AP_endonuc_2"/>
    <property type="match status" value="1"/>
</dbReference>
<evidence type="ECO:0000256" key="2">
    <source>
        <dbReference type="PIRNR" id="PIRNR006241"/>
    </source>
</evidence>
<feature type="active site" description="Proton donor/acceptor" evidence="3">
    <location>
        <position position="143"/>
    </location>
</feature>
<evidence type="ECO:0000259" key="4">
    <source>
        <dbReference type="Pfam" id="PF01261"/>
    </source>
</evidence>
<reference evidence="5" key="1">
    <citation type="submission" date="2016-04" db="EMBL/GenBank/DDBJ databases">
        <authorList>
            <person name="Evans L.H."/>
            <person name="Alamgir A."/>
            <person name="Owens N."/>
            <person name="Weber N.D."/>
            <person name="Virtaneva K."/>
            <person name="Barbian K."/>
            <person name="Babar A."/>
            <person name="Rosenke K."/>
        </authorList>
    </citation>
    <scope>NUCLEOTIDE SEQUENCE</scope>
    <source>
        <strain evidence="5">86</strain>
    </source>
</reference>
<dbReference type="PIRSF" id="PIRSF006241">
    <property type="entry name" value="HyI"/>
    <property type="match status" value="1"/>
</dbReference>
<comment type="similarity">
    <text evidence="2">Belongs to the hyi family.</text>
</comment>
<feature type="domain" description="Xylose isomerase-like TIM barrel" evidence="4">
    <location>
        <begin position="21"/>
        <end position="256"/>
    </location>
</feature>
<dbReference type="AlphaFoldDB" id="A0A212JIT7"/>
<dbReference type="FunFam" id="3.20.20.150:FF:000007">
    <property type="entry name" value="Hydroxypyruvate isomerase"/>
    <property type="match status" value="1"/>
</dbReference>
<organism evidence="5">
    <name type="scientific">uncultured Alphaproteobacteria bacterium</name>
    <dbReference type="NCBI Taxonomy" id="91750"/>
    <lineage>
        <taxon>Bacteria</taxon>
        <taxon>Pseudomonadati</taxon>
        <taxon>Pseudomonadota</taxon>
        <taxon>Alphaproteobacteria</taxon>
        <taxon>environmental samples</taxon>
    </lineage>
</organism>
<gene>
    <name evidence="5" type="ORF">KL86APRO_11146</name>
</gene>